<dbReference type="EMBL" id="CAXDID020000143">
    <property type="protein sequence ID" value="CAL6039645.1"/>
    <property type="molecule type" value="Genomic_DNA"/>
</dbReference>
<dbReference type="Proteomes" id="UP001642409">
    <property type="component" value="Unassembled WGS sequence"/>
</dbReference>
<reference evidence="4 5" key="2">
    <citation type="submission" date="2024-07" db="EMBL/GenBank/DDBJ databases">
        <authorList>
            <person name="Akdeniz Z."/>
        </authorList>
    </citation>
    <scope>NUCLEOTIDE SEQUENCE [LARGE SCALE GENOMIC DNA]</scope>
</reference>
<name>A0AA86UZP6_9EUKA</name>
<keyword evidence="1" id="KW-0175">Coiled coil</keyword>
<evidence type="ECO:0000313" key="5">
    <source>
        <dbReference type="Proteomes" id="UP001642409"/>
    </source>
</evidence>
<organism evidence="3">
    <name type="scientific">Hexamita inflata</name>
    <dbReference type="NCBI Taxonomy" id="28002"/>
    <lineage>
        <taxon>Eukaryota</taxon>
        <taxon>Metamonada</taxon>
        <taxon>Diplomonadida</taxon>
        <taxon>Hexamitidae</taxon>
        <taxon>Hexamitinae</taxon>
        <taxon>Hexamita</taxon>
    </lineage>
</organism>
<comment type="caution">
    <text evidence="3">The sequence shown here is derived from an EMBL/GenBank/DDBJ whole genome shotgun (WGS) entry which is preliminary data.</text>
</comment>
<gene>
    <name evidence="4" type="ORF">HINF_LOCUS37953</name>
    <name evidence="3" type="ORF">HINF_LOCUS62444</name>
</gene>
<evidence type="ECO:0000313" key="4">
    <source>
        <dbReference type="EMBL" id="CAL6039645.1"/>
    </source>
</evidence>
<reference evidence="3" key="1">
    <citation type="submission" date="2023-06" db="EMBL/GenBank/DDBJ databases">
        <authorList>
            <person name="Kurt Z."/>
        </authorList>
    </citation>
    <scope>NUCLEOTIDE SEQUENCE</scope>
</reference>
<sequence>MNHDRILLKSKEQTIWLQSMQLSNAVSEASSANALLQEQQQINEHLQHEIEQLQNQLQNVHANQSAELQAENERLKLQVQNDLNDAFEKQTQFDAEKQTSEDQKVELQRQLEGSQRDNEALKSELQKLHQDMEEYRLKQIEQSNAKENANNLKQISALQRQVEFVTADKQELSEANLQLAAENQKLLDQLAQQQRQQQELVAQLEQTKRENAHMQTQLQGQVNENNKMQAKFNFIEQELISELNITPQQIGQFSYDLRQYIQELLDYQDKQNLVIQQVQQSTDTSDKEIMKTQSAVIPETSNILQQQNDLLLNTNTSDQETTAIQTNTVVIHETTQVATDNDIPTKSQQKQDQLTSYIEPNYSINQPNQQVNELSRQTQQQELIKKAQQSIFSYCNEAFSFLQITFDELKAIHYHQDKQDVQEYKVKEDLAHRFLNRFMIKIMKKHQYFDQLILSQRSNQFSVVQCCYLINQLIKYNFLKENEFNNAATIRNTENSFPTKLFKYILKESCLTQLIQNNEEQINLHNSFCEKIDQEFELIDQKRLNDRFTLKDNQTEQKSFVSQPVQNNDSVNDAFIFQTQQYLSQEINENIINNNSQNVMDQTVRTPVKQKTQKSNSPKEMSIMSIDSDTPVNETLVTKTQKCSQKPLEPRCATTDHCFDLALRNALQKSFKKEDPEMFDRFSKKQLIEYVEKNANANDNFWRLVLSQCSQYFPDKQNSQNQLVSIKKYFLVKFLKRK</sequence>
<protein>
    <submittedName>
        <fullName evidence="4">Hypothetical_protein</fullName>
    </submittedName>
</protein>
<evidence type="ECO:0000256" key="2">
    <source>
        <dbReference type="SAM" id="MobiDB-lite"/>
    </source>
</evidence>
<evidence type="ECO:0000313" key="3">
    <source>
        <dbReference type="EMBL" id="CAI9974799.1"/>
    </source>
</evidence>
<accession>A0AA86UZP6</accession>
<keyword evidence="5" id="KW-1185">Reference proteome</keyword>
<proteinExistence type="predicted"/>
<evidence type="ECO:0000256" key="1">
    <source>
        <dbReference type="SAM" id="Coils"/>
    </source>
</evidence>
<dbReference type="EMBL" id="CATOUU010001155">
    <property type="protein sequence ID" value="CAI9974799.1"/>
    <property type="molecule type" value="Genomic_DNA"/>
</dbReference>
<feature type="region of interest" description="Disordered" evidence="2">
    <location>
        <begin position="604"/>
        <end position="624"/>
    </location>
</feature>
<dbReference type="AlphaFoldDB" id="A0AA86UZP6"/>
<feature type="coiled-coil region" evidence="1">
    <location>
        <begin position="29"/>
        <end position="238"/>
    </location>
</feature>